<dbReference type="EMBL" id="AGNL01004661">
    <property type="protein sequence ID" value="EJK73241.1"/>
    <property type="molecule type" value="Genomic_DNA"/>
</dbReference>
<accession>K0THT1</accession>
<evidence type="ECO:0000313" key="2">
    <source>
        <dbReference type="EMBL" id="EJK73241.1"/>
    </source>
</evidence>
<feature type="compositionally biased region" description="Acidic residues" evidence="1">
    <location>
        <begin position="326"/>
        <end position="338"/>
    </location>
</feature>
<dbReference type="Proteomes" id="UP000266841">
    <property type="component" value="Unassembled WGS sequence"/>
</dbReference>
<dbReference type="eggNOG" id="ENOG502TC4S">
    <property type="taxonomic scope" value="Eukaryota"/>
</dbReference>
<dbReference type="OrthoDB" id="10404598at2759"/>
<dbReference type="AlphaFoldDB" id="K0THT1"/>
<organism evidence="2 3">
    <name type="scientific">Thalassiosira oceanica</name>
    <name type="common">Marine diatom</name>
    <dbReference type="NCBI Taxonomy" id="159749"/>
    <lineage>
        <taxon>Eukaryota</taxon>
        <taxon>Sar</taxon>
        <taxon>Stramenopiles</taxon>
        <taxon>Ochrophyta</taxon>
        <taxon>Bacillariophyta</taxon>
        <taxon>Coscinodiscophyceae</taxon>
        <taxon>Thalassiosirophycidae</taxon>
        <taxon>Thalassiosirales</taxon>
        <taxon>Thalassiosiraceae</taxon>
        <taxon>Thalassiosira</taxon>
    </lineage>
</organism>
<evidence type="ECO:0000313" key="3">
    <source>
        <dbReference type="Proteomes" id="UP000266841"/>
    </source>
</evidence>
<protein>
    <recommendedName>
        <fullName evidence="4">Sulfotransferase domain-containing protein</fullName>
    </recommendedName>
</protein>
<keyword evidence="3" id="KW-1185">Reference proteome</keyword>
<feature type="region of interest" description="Disordered" evidence="1">
    <location>
        <begin position="326"/>
        <end position="359"/>
    </location>
</feature>
<dbReference type="InterPro" id="IPR027417">
    <property type="entry name" value="P-loop_NTPase"/>
</dbReference>
<dbReference type="PANTHER" id="PTHR32301">
    <property type="entry name" value="COUNTIN RECEPTOR CNR3-RELATED"/>
    <property type="match status" value="1"/>
</dbReference>
<name>K0THT1_THAOC</name>
<sequence length="772" mass="87293">MAGSGRSYRSVASASTYDTARSTAANGGDAKKLLGALVFSFALVNLFDVGSFLSTNGPAEGRRSLLSTLYLAGSSTLMPWAEHYVVDVTDRPNPEKETALFWHIPKSGGTTAKRLYQCMGRTLAHRVGADPRFGHDKAKEIVVFEPHAGKDWKVVNVDTTIKKGILRAKELGLVQSRTTDLIFTMEPNFAGQNLYDEENKGRFLGLFRHPVERALSMFYYLQTATWERTYSPEWADMSVMEWASQDHFETDYMVHKLVGKSFGDEVDETDLIIAKELVRQRFIVGLISEMNESIRRFNIVLGVDENSARGHSCMEEYGLLDETVEAESEKEGDVDEETQTMAKDKKNSHKHPKFEEGSEEFEAIADRNKMDILLYKYVETLFEAQKDIVDSFQQASDDLAAEMESVEAELNDSLPQVDAEVAAEMALLPPGSAMPVDIPPKIDMHLANVGDEPQNHDTPFFWHVPKSGGTTLQRLYWCMGSTVANEVGANPKFGNPTKRRGLVSFNPWDSNPGKVINVDVSTKDGILEAKNRGFLGNNVVKDPDHPHVDFVSTPEFQFAAGMLFTPFYKARMFALFRHPVERAVSKFFYLQKATWEPTYNPKWAKMSVDEWASHNRGEDNWMIRNLVDIAPLKPITDADVEIAKEIIRTKFVVGLMERMEKSIHRFNYFLGIDESDPVNAQCIEDYASTGNGTNDNKNTKKIVKKNNWNSYAHPKVERGSKAWNSLIRLNSYDVQLYMFIVETFHAQTALFPYEQGIEEESKDNERIQKRSS</sequence>
<reference evidence="2 3" key="1">
    <citation type="journal article" date="2012" name="Genome Biol.">
        <title>Genome and low-iron response of an oceanic diatom adapted to chronic iron limitation.</title>
        <authorList>
            <person name="Lommer M."/>
            <person name="Specht M."/>
            <person name="Roy A.S."/>
            <person name="Kraemer L."/>
            <person name="Andreson R."/>
            <person name="Gutowska M.A."/>
            <person name="Wolf J."/>
            <person name="Bergner S.V."/>
            <person name="Schilhabel M.B."/>
            <person name="Klostermeier U.C."/>
            <person name="Beiko R.G."/>
            <person name="Rosenstiel P."/>
            <person name="Hippler M."/>
            <person name="Laroche J."/>
        </authorList>
    </citation>
    <scope>NUCLEOTIDE SEQUENCE [LARGE SCALE GENOMIC DNA]</scope>
    <source>
        <strain evidence="2 3">CCMP1005</strain>
    </source>
</reference>
<dbReference type="InterPro" id="IPR053259">
    <property type="entry name" value="Golvesin-related_Golgi"/>
</dbReference>
<proteinExistence type="predicted"/>
<evidence type="ECO:0008006" key="4">
    <source>
        <dbReference type="Google" id="ProtNLM"/>
    </source>
</evidence>
<comment type="caution">
    <text evidence="2">The sequence shown here is derived from an EMBL/GenBank/DDBJ whole genome shotgun (WGS) entry which is preliminary data.</text>
</comment>
<dbReference type="SUPFAM" id="SSF52540">
    <property type="entry name" value="P-loop containing nucleoside triphosphate hydrolases"/>
    <property type="match status" value="1"/>
</dbReference>
<dbReference type="OMA" id="SMFYYLQ"/>
<dbReference type="Gene3D" id="3.40.50.300">
    <property type="entry name" value="P-loop containing nucleotide triphosphate hydrolases"/>
    <property type="match status" value="2"/>
</dbReference>
<dbReference type="PANTHER" id="PTHR32301:SF6">
    <property type="entry name" value="GOLVESIN-RELATED"/>
    <property type="match status" value="1"/>
</dbReference>
<evidence type="ECO:0000256" key="1">
    <source>
        <dbReference type="SAM" id="MobiDB-lite"/>
    </source>
</evidence>
<gene>
    <name evidence="2" type="ORF">THAOC_05144</name>
</gene>